<sequence>MQSDSKYSPILGCLYTNFGQNSVEELVGKSLFLLNKTHEITTGKEFGKISLEDNNDISVRKFFDSLISENVHVNTNFLQLRNNPLYKIDENTYSIINPFFVLDKFTNNLRFFISKNCTNNIDDDLKKKLENNTFYSEDFSEKYLMKNILDDIFPNKCFVKKKQLTNEQSEPDFYARDSNKIFLFEYKDVFIDGKIKESRDIDLIEKVLKIKFLKNQKGKPKGIGQLIRHIENISQNNFPFDDSIKKSVVVYPILLLSHRLLEVPGINYKLNKWFKEELNKNTNIGKNITVKDLVIIDMDTLIFYKAYYKENKNNFCSSLENHIKKSKGNHNGYGNNENDVYITMQKKLLKKILPYSFRMQDLVEQQIYSPKMIKEYKQDLEKYFK</sequence>
<evidence type="ECO:0000313" key="2">
    <source>
        <dbReference type="Proteomes" id="UP000255515"/>
    </source>
</evidence>
<proteinExistence type="predicted"/>
<gene>
    <name evidence="1" type="ORF">NCTC11661_02259</name>
</gene>
<dbReference type="Proteomes" id="UP000255515">
    <property type="component" value="Unassembled WGS sequence"/>
</dbReference>
<dbReference type="RefSeq" id="WP_002688586.1">
    <property type="nucleotide sequence ID" value="NZ_UFTJ01000005.1"/>
</dbReference>
<dbReference type="EMBL" id="UFTJ01000005">
    <property type="protein sequence ID" value="SUV53112.1"/>
    <property type="molecule type" value="Genomic_DNA"/>
</dbReference>
<name>A0A380ZUT0_9FLAO</name>
<organism evidence="1 2">
    <name type="scientific">Bergeyella zoohelcum</name>
    <dbReference type="NCBI Taxonomy" id="1015"/>
    <lineage>
        <taxon>Bacteria</taxon>
        <taxon>Pseudomonadati</taxon>
        <taxon>Bacteroidota</taxon>
        <taxon>Flavobacteriia</taxon>
        <taxon>Flavobacteriales</taxon>
        <taxon>Weeksellaceae</taxon>
        <taxon>Bergeyella</taxon>
    </lineage>
</organism>
<protein>
    <submittedName>
        <fullName evidence="1">Uncharacterized protein</fullName>
    </submittedName>
</protein>
<dbReference type="AlphaFoldDB" id="A0A380ZUT0"/>
<reference evidence="1 2" key="1">
    <citation type="submission" date="2018-06" db="EMBL/GenBank/DDBJ databases">
        <authorList>
            <consortium name="Pathogen Informatics"/>
            <person name="Doyle S."/>
        </authorList>
    </citation>
    <scope>NUCLEOTIDE SEQUENCE [LARGE SCALE GENOMIC DNA]</scope>
    <source>
        <strain evidence="1 2">NCTC11661</strain>
    </source>
</reference>
<accession>A0A380ZUT0</accession>
<evidence type="ECO:0000313" key="1">
    <source>
        <dbReference type="EMBL" id="SUV53112.1"/>
    </source>
</evidence>